<evidence type="ECO:0000256" key="15">
    <source>
        <dbReference type="ARBA" id="ARBA00023242"/>
    </source>
</evidence>
<keyword evidence="13" id="KW-0862">Zinc</keyword>
<dbReference type="PANTHER" id="PTHR48153">
    <property type="entry name" value="UFM1-SPECIFIC PROTEASE 2"/>
    <property type="match status" value="1"/>
</dbReference>
<reference evidence="21" key="1">
    <citation type="submission" date="2025-08" db="UniProtKB">
        <authorList>
            <consortium name="Ensembl"/>
        </authorList>
    </citation>
    <scope>IDENTIFICATION</scope>
</reference>
<dbReference type="PROSITE" id="PS00028">
    <property type="entry name" value="ZINC_FINGER_C2H2_1"/>
    <property type="match status" value="2"/>
</dbReference>
<evidence type="ECO:0000256" key="11">
    <source>
        <dbReference type="ARBA" id="ARBA00022771"/>
    </source>
</evidence>
<feature type="region of interest" description="Disordered" evidence="19">
    <location>
        <begin position="54"/>
        <end position="83"/>
    </location>
</feature>
<keyword evidence="11" id="KW-0863">Zinc-finger</keyword>
<evidence type="ECO:0000256" key="17">
    <source>
        <dbReference type="ARBA" id="ARBA00031481"/>
    </source>
</evidence>
<evidence type="ECO:0000256" key="14">
    <source>
        <dbReference type="ARBA" id="ARBA00022990"/>
    </source>
</evidence>
<dbReference type="AlphaFoldDB" id="A0A3Q2E6Q2"/>
<feature type="compositionally biased region" description="Polar residues" evidence="19">
    <location>
        <begin position="59"/>
        <end position="70"/>
    </location>
</feature>
<dbReference type="EC" id="3.4.19.12" evidence="6"/>
<protein>
    <recommendedName>
        <fullName evidence="7">Zinc finger-containing ubiquitin peptidase 1</fullName>
        <ecNumber evidence="6">3.4.19.12</ecNumber>
    </recommendedName>
    <alternativeName>
        <fullName evidence="17">Lys-63-specific deubiquitinase ZUFSP</fullName>
    </alternativeName>
    <alternativeName>
        <fullName evidence="16">Zinc finger with UFM1-specific peptidase domain protein</fullName>
    </alternativeName>
</protein>
<comment type="similarity">
    <text evidence="4">Belongs to the peptidase C78 family. ZUFSP subfamily.</text>
</comment>
<organism evidence="21 22">
    <name type="scientific">Cyprinodon variegatus</name>
    <name type="common">Sheepshead minnow</name>
    <dbReference type="NCBI Taxonomy" id="28743"/>
    <lineage>
        <taxon>Eukaryota</taxon>
        <taxon>Metazoa</taxon>
        <taxon>Chordata</taxon>
        <taxon>Craniata</taxon>
        <taxon>Vertebrata</taxon>
        <taxon>Euteleostomi</taxon>
        <taxon>Actinopterygii</taxon>
        <taxon>Neopterygii</taxon>
        <taxon>Teleostei</taxon>
        <taxon>Neoteleostei</taxon>
        <taxon>Acanthomorphata</taxon>
        <taxon>Ovalentaria</taxon>
        <taxon>Atherinomorphae</taxon>
        <taxon>Cyprinodontiformes</taxon>
        <taxon>Cyprinodontidae</taxon>
        <taxon>Cyprinodon</taxon>
    </lineage>
</organism>
<comment type="catalytic activity">
    <reaction evidence="1">
        <text>Thiol-dependent hydrolysis of ester, thioester, amide, peptide and isopeptide bonds formed by the C-terminal Gly of ubiquitin (a 76-residue protein attached to proteins as an intracellular targeting signal).</text>
        <dbReference type="EC" id="3.4.19.12"/>
    </reaction>
</comment>
<dbReference type="InterPro" id="IPR012462">
    <property type="entry name" value="UFSP1/2_DUB_cat"/>
</dbReference>
<evidence type="ECO:0000256" key="9">
    <source>
        <dbReference type="ARBA" id="ARBA00022723"/>
    </source>
</evidence>
<dbReference type="OMA" id="HHTGYNE"/>
<keyword evidence="9" id="KW-0479">Metal-binding</keyword>
<keyword evidence="22" id="KW-1185">Reference proteome</keyword>
<keyword evidence="15" id="KW-0539">Nucleus</keyword>
<keyword evidence="14" id="KW-0007">Acetylation</keyword>
<evidence type="ECO:0000256" key="3">
    <source>
        <dbReference type="ARBA" id="ARBA00004496"/>
    </source>
</evidence>
<evidence type="ECO:0000256" key="16">
    <source>
        <dbReference type="ARBA" id="ARBA00029662"/>
    </source>
</evidence>
<evidence type="ECO:0000259" key="20">
    <source>
        <dbReference type="PROSITE" id="PS00028"/>
    </source>
</evidence>
<sequence length="506" mass="57255">MLTCEICGMEILLEEDMKTHLLLFHLENDHHCPLCGLSGVSYDELCFHITSAHPEDHQGQSPKSPNGSNARKNESKESKTNRSLRFDSSALADKRDLGSSGQSGTENLHLSPGESYECTKDLRKQKEVPLTFEFCFKCYFQIEFNSSLCIPEKLLPCPMCTLVYSCPYLLQEHVELHLLEQESGNCNSSSQYGLDGRGGYRRQMERSMERAVASGHLAPAEFHLKRAEMMERLASGIDDGSSRTQGIIQALKDYYQAECRDCVHVWLSADTDHYSSSAGDTGWGCGYRNFQMLLSSLHRIETYSSALQEKTVPCIPRVQRMIQEAWKEGLDPQGASHFNHQLERTEAWIGATEIYVLLTSLGLRGRIIDFHQPTGSRNTHPQLFDWVKKYFCPSSVSNRLSPRLILTSLPPLYLQHQGHSRTVVGLEQRKNGNLCLLLLDPASSASDTRKLLNRDTCCTAIQFIRKFPRSLKHKQYQLVAVEGVLSSEEKEMRILSSRNLCAERIP</sequence>
<evidence type="ECO:0000256" key="8">
    <source>
        <dbReference type="ARBA" id="ARBA00022490"/>
    </source>
</evidence>
<evidence type="ECO:0000256" key="10">
    <source>
        <dbReference type="ARBA" id="ARBA00022737"/>
    </source>
</evidence>
<feature type="domain" description="C2H2-type" evidence="20">
    <location>
        <begin position="4"/>
        <end position="25"/>
    </location>
</feature>
<dbReference type="Gene3D" id="3.90.70.130">
    <property type="match status" value="1"/>
</dbReference>
<dbReference type="Proteomes" id="UP000265020">
    <property type="component" value="Unassembled WGS sequence"/>
</dbReference>
<accession>A0A3Q2E6Q2</accession>
<dbReference type="GO" id="GO:0005737">
    <property type="term" value="C:cytoplasm"/>
    <property type="evidence" value="ECO:0007669"/>
    <property type="project" value="UniProtKB-SubCell"/>
</dbReference>
<dbReference type="GO" id="GO:0004843">
    <property type="term" value="F:cysteine-type deubiquitinase activity"/>
    <property type="evidence" value="ECO:0007669"/>
    <property type="project" value="UniProtKB-EC"/>
</dbReference>
<dbReference type="GO" id="GO:0005634">
    <property type="term" value="C:nucleus"/>
    <property type="evidence" value="ECO:0007669"/>
    <property type="project" value="UniProtKB-SubCell"/>
</dbReference>
<dbReference type="SMART" id="SM00355">
    <property type="entry name" value="ZnF_C2H2"/>
    <property type="match status" value="3"/>
</dbReference>
<evidence type="ECO:0000256" key="19">
    <source>
        <dbReference type="SAM" id="MobiDB-lite"/>
    </source>
</evidence>
<evidence type="ECO:0000256" key="13">
    <source>
        <dbReference type="ARBA" id="ARBA00022833"/>
    </source>
</evidence>
<evidence type="ECO:0000256" key="7">
    <source>
        <dbReference type="ARBA" id="ARBA00021993"/>
    </source>
</evidence>
<feature type="compositionally biased region" description="Basic and acidic residues" evidence="19">
    <location>
        <begin position="71"/>
        <end position="80"/>
    </location>
</feature>
<dbReference type="STRING" id="28743.ENSCVAP00000027876"/>
<keyword evidence="10" id="KW-0677">Repeat</keyword>
<dbReference type="GO" id="GO:0071567">
    <property type="term" value="F:deUFMylase activity"/>
    <property type="evidence" value="ECO:0007669"/>
    <property type="project" value="UniProtKB-ARBA"/>
</dbReference>
<keyword evidence="8" id="KW-0963">Cytoplasm</keyword>
<keyword evidence="12" id="KW-0378">Hydrolase</keyword>
<evidence type="ECO:0000256" key="6">
    <source>
        <dbReference type="ARBA" id="ARBA00012759"/>
    </source>
</evidence>
<evidence type="ECO:0000256" key="18">
    <source>
        <dbReference type="ARBA" id="ARBA00045669"/>
    </source>
</evidence>
<dbReference type="GeneTree" id="ENSGT00940000166924"/>
<dbReference type="FunFam" id="3.90.70.130:FF:000002">
    <property type="entry name" value="Zinc finger containing ubiquitin peptidase 1"/>
    <property type="match status" value="1"/>
</dbReference>
<evidence type="ECO:0000256" key="4">
    <source>
        <dbReference type="ARBA" id="ARBA00010469"/>
    </source>
</evidence>
<dbReference type="GO" id="GO:0008270">
    <property type="term" value="F:zinc ion binding"/>
    <property type="evidence" value="ECO:0007669"/>
    <property type="project" value="UniProtKB-KW"/>
</dbReference>
<proteinExistence type="inferred from homology"/>
<dbReference type="PANTHER" id="PTHR48153:SF4">
    <property type="entry name" value="UBIQUITIN CARBOXYL-TERMINAL HYDROLASE MUG105"/>
    <property type="match status" value="1"/>
</dbReference>
<dbReference type="Pfam" id="PF07910">
    <property type="entry name" value="Peptidase_C78"/>
    <property type="match status" value="1"/>
</dbReference>
<evidence type="ECO:0000256" key="5">
    <source>
        <dbReference type="ARBA" id="ARBA00011274"/>
    </source>
</evidence>
<evidence type="ECO:0000256" key="12">
    <source>
        <dbReference type="ARBA" id="ARBA00022801"/>
    </source>
</evidence>
<feature type="domain" description="C2H2-type" evidence="20">
    <location>
        <begin position="157"/>
        <end position="177"/>
    </location>
</feature>
<evidence type="ECO:0000313" key="21">
    <source>
        <dbReference type="Ensembl" id="ENSCVAP00000027876.1"/>
    </source>
</evidence>
<evidence type="ECO:0000256" key="1">
    <source>
        <dbReference type="ARBA" id="ARBA00000707"/>
    </source>
</evidence>
<name>A0A3Q2E6Q2_CYPVA</name>
<comment type="subcellular location">
    <subcellularLocation>
        <location evidence="3">Cytoplasm</location>
    </subcellularLocation>
    <subcellularLocation>
        <location evidence="2">Nucleus</location>
    </subcellularLocation>
</comment>
<dbReference type="Ensembl" id="ENSCVAT00000019334.1">
    <property type="protein sequence ID" value="ENSCVAP00000027876.1"/>
    <property type="gene ID" value="ENSCVAG00000014574.1"/>
</dbReference>
<comment type="subunit">
    <text evidence="5">Interacts with RPA1 and RPA2.</text>
</comment>
<evidence type="ECO:0000313" key="22">
    <source>
        <dbReference type="Proteomes" id="UP000265020"/>
    </source>
</evidence>
<evidence type="ECO:0000256" key="2">
    <source>
        <dbReference type="ARBA" id="ARBA00004123"/>
    </source>
</evidence>
<comment type="function">
    <text evidence="18">Deubiquitinase with endodeubiquitinase activity that specifically interacts with and cleaves 'Lys-63'-linked long polyubiquitin chains. Shows only weak activity against 'Lys-11' and 'Lys-48'-linked chains. Plays an important role in genome stability pathways, functioning to prevent spontaneous DNA damage and also promote cellular survival in response to exogenous DNA damage. Modulates the ubiquitination status of replication protein A (RPA) complex proteins in response to replication stress.</text>
</comment>
<reference evidence="21" key="2">
    <citation type="submission" date="2025-09" db="UniProtKB">
        <authorList>
            <consortium name="Ensembl"/>
        </authorList>
    </citation>
    <scope>IDENTIFICATION</scope>
</reference>
<dbReference type="InterPro" id="IPR013087">
    <property type="entry name" value="Znf_C2H2_type"/>
</dbReference>